<evidence type="ECO:0000256" key="1">
    <source>
        <dbReference type="SAM" id="Phobius"/>
    </source>
</evidence>
<feature type="transmembrane region" description="Helical" evidence="1">
    <location>
        <begin position="12"/>
        <end position="31"/>
    </location>
</feature>
<evidence type="ECO:0000313" key="2">
    <source>
        <dbReference type="EMBL" id="MBX66716.1"/>
    </source>
</evidence>
<organism evidence="2">
    <name type="scientific">Rhizophora mucronata</name>
    <name type="common">Asiatic mangrove</name>
    <dbReference type="NCBI Taxonomy" id="61149"/>
    <lineage>
        <taxon>Eukaryota</taxon>
        <taxon>Viridiplantae</taxon>
        <taxon>Streptophyta</taxon>
        <taxon>Embryophyta</taxon>
        <taxon>Tracheophyta</taxon>
        <taxon>Spermatophyta</taxon>
        <taxon>Magnoliopsida</taxon>
        <taxon>eudicotyledons</taxon>
        <taxon>Gunneridae</taxon>
        <taxon>Pentapetalae</taxon>
        <taxon>rosids</taxon>
        <taxon>fabids</taxon>
        <taxon>Malpighiales</taxon>
        <taxon>Rhizophoraceae</taxon>
        <taxon>Rhizophora</taxon>
    </lineage>
</organism>
<keyword evidence="1" id="KW-1133">Transmembrane helix</keyword>
<keyword evidence="1" id="KW-0472">Membrane</keyword>
<name>A0A2P2QID1_RHIMU</name>
<protein>
    <submittedName>
        <fullName evidence="2">Uncharacterized protein</fullName>
    </submittedName>
</protein>
<dbReference type="EMBL" id="GGEC01086232">
    <property type="protein sequence ID" value="MBX66716.1"/>
    <property type="molecule type" value="Transcribed_RNA"/>
</dbReference>
<accession>A0A2P2QID1</accession>
<sequence length="34" mass="4202">MKMTRYFHISYFSFESFVIFHLSFCGLFFYSNFG</sequence>
<reference evidence="2" key="1">
    <citation type="submission" date="2018-02" db="EMBL/GenBank/DDBJ databases">
        <title>Rhizophora mucronata_Transcriptome.</title>
        <authorList>
            <person name="Meera S.P."/>
            <person name="Sreeshan A."/>
            <person name="Augustine A."/>
        </authorList>
    </citation>
    <scope>NUCLEOTIDE SEQUENCE</scope>
    <source>
        <tissue evidence="2">Leaf</tissue>
    </source>
</reference>
<keyword evidence="1" id="KW-0812">Transmembrane</keyword>
<proteinExistence type="predicted"/>
<dbReference type="AlphaFoldDB" id="A0A2P2QID1"/>